<dbReference type="RefSeq" id="WP_184170610.1">
    <property type="nucleotide sequence ID" value="NZ_BAABAG010000005.1"/>
</dbReference>
<evidence type="ECO:0000256" key="4">
    <source>
        <dbReference type="ARBA" id="ARBA00022840"/>
    </source>
</evidence>
<dbReference type="EC" id="2.7.7.42" evidence="9"/>
<evidence type="ECO:0000313" key="10">
    <source>
        <dbReference type="Proteomes" id="UP000567246"/>
    </source>
</evidence>
<evidence type="ECO:0000256" key="3">
    <source>
        <dbReference type="ARBA" id="ARBA00022741"/>
    </source>
</evidence>
<name>A0A7W9JHF6_9MICC</name>
<reference evidence="9 10" key="1">
    <citation type="submission" date="2020-08" db="EMBL/GenBank/DDBJ databases">
        <title>Sequencing the genomes of 1000 actinobacteria strains.</title>
        <authorList>
            <person name="Klenk H.-P."/>
        </authorList>
    </citation>
    <scope>NUCLEOTIDE SEQUENCE [LARGE SCALE GENOMIC DNA]</scope>
    <source>
        <strain evidence="9 10">DSM 17945</strain>
    </source>
</reference>
<accession>A0A7W9JHF6</accession>
<dbReference type="InterPro" id="IPR043519">
    <property type="entry name" value="NT_sf"/>
</dbReference>
<keyword evidence="6" id="KW-0511">Multifunctional enzyme</keyword>
<keyword evidence="2 9" id="KW-0548">Nucleotidyltransferase</keyword>
<sequence>MSALPEAATADAPDRRALAQAGVADARRVQSLLASPEFEGADVAPLVERLGHAADPDRALLLWVRLAEREPRVHRALRDPETTARLLRLLGASEALGEFLIRRPEHLDLVLEPESAAATAPALAQPDPADGEEWADEPAALRRLLLEAVEADPDADRPRAGLTGTDAAVALRRAYRRQLAAIALRDLDSADPAAVMPSVGRWLADLAGAAVDAALAVSRATLAEREGPAVDRVDLAVIGMGKCGARELNYISDVDVVFVHELLDPGPDAAGEAGADGADGEASDAVDGTRAAVLAAELAAGIGRVIQAAAPEPGLWEVDANLRPEGKDGALSRTLDSHTEYYRRWAHGWEFQALLKARSIAGSADLGARYLERIWPRVWESSAREGFVDSVRAMRSRVLETIAPAERERQIKLGSGGLRDVEFTAQLLQLVHGRADESIRVRGTLDAVRALHEASYISTRDAAAFDEHYRWLRTLEHRIQLVHLRRTHLMPVKDEALRIVARSLRGSQETGPATGEDLQAAFTRVRRAVRGLHETVFYRPLLSTTAALSDDEVRLSAEAVRERLAALGYRDPKGALRHIEALTQGVSRRAAIQRQLLPAMLGWFAEGADPDGGLLAFRRLSESLGGTSWYLRMLRDSSDAARRLCLVLAASRFVGDLLEHSPEAVAWVGDDRELEPRGTVQLWRQADARLDRRIEAQEAPAAVRHVRQVRRSETLRVALADISGLLDLEAVTGALSDIDQITVVGALRVASRAVVGDADPLTDVLVVAMGRQGGREITYGSDLDALFVHRPRPGVDEGRAREQAEEVVRTLMSLLHRPATPPLPGERPLEVDADLRPEGRQGPLVRTLDSYREYYGRWAEVWERQALLRARPLAGDDDLATDFRRWADGVRYAGDLTTADAREIRRIKARVEAERLPRGADPSRHVKLGRGGLSDVEWLVQSLQLRHAGEVEDLRVTGTLPALRAIARHGLLPEAEVAVLEEAWLLASRIRAAVLLWTGKVGDVLPTNMRDLEAIARLSGVGTAGGELEERYLRVTRLARQVFEARFYGL</sequence>
<comment type="caution">
    <text evidence="9">The sequence shown here is derived from an EMBL/GenBank/DDBJ whole genome shotgun (WGS) entry which is preliminary data.</text>
</comment>
<feature type="domain" description="PII-uridylyltransferase/Glutamine-synthetase adenylyltransferase" evidence="8">
    <location>
        <begin position="393"/>
        <end position="537"/>
    </location>
</feature>
<dbReference type="Gene3D" id="1.20.120.1510">
    <property type="match status" value="1"/>
</dbReference>
<keyword evidence="10" id="KW-1185">Reference proteome</keyword>
<keyword evidence="1 9" id="KW-0808">Transferase</keyword>
<dbReference type="PANTHER" id="PTHR30621:SF0">
    <property type="entry name" value="BIFUNCTIONAL GLUTAMINE SYNTHETASE ADENYLYLTRANSFERASE_ADENYLYL-REMOVING ENZYME"/>
    <property type="match status" value="1"/>
</dbReference>
<keyword evidence="9" id="KW-0436">Ligase</keyword>
<evidence type="ECO:0000256" key="6">
    <source>
        <dbReference type="ARBA" id="ARBA00023268"/>
    </source>
</evidence>
<dbReference type="SUPFAM" id="SSF81593">
    <property type="entry name" value="Nucleotidyltransferase substrate binding subunit/domain"/>
    <property type="match status" value="2"/>
</dbReference>
<dbReference type="GO" id="GO:0008882">
    <property type="term" value="F:[glutamate-ammonia-ligase] adenylyltransferase activity"/>
    <property type="evidence" value="ECO:0007669"/>
    <property type="project" value="UniProtKB-EC"/>
</dbReference>
<evidence type="ECO:0000256" key="2">
    <source>
        <dbReference type="ARBA" id="ARBA00022695"/>
    </source>
</evidence>
<dbReference type="Gene3D" id="3.30.460.10">
    <property type="entry name" value="Beta Polymerase, domain 2"/>
    <property type="match status" value="2"/>
</dbReference>
<dbReference type="GO" id="GO:0016874">
    <property type="term" value="F:ligase activity"/>
    <property type="evidence" value="ECO:0007669"/>
    <property type="project" value="UniProtKB-KW"/>
</dbReference>
<dbReference type="InterPro" id="IPR005190">
    <property type="entry name" value="GlnE_rpt_dom"/>
</dbReference>
<proteinExistence type="predicted"/>
<keyword evidence="4" id="KW-0067">ATP-binding</keyword>
<evidence type="ECO:0000259" key="7">
    <source>
        <dbReference type="Pfam" id="PF03710"/>
    </source>
</evidence>
<dbReference type="GO" id="GO:0000820">
    <property type="term" value="P:regulation of glutamine family amino acid metabolic process"/>
    <property type="evidence" value="ECO:0007669"/>
    <property type="project" value="TreeGrafter"/>
</dbReference>
<feature type="domain" description="Glutamate-ammonia ligase adenylyltransferase repeated" evidence="7">
    <location>
        <begin position="84"/>
        <end position="372"/>
    </location>
</feature>
<dbReference type="NCBIfam" id="NF010707">
    <property type="entry name" value="PRK14109.1"/>
    <property type="match status" value="1"/>
</dbReference>
<feature type="domain" description="PII-uridylyltransferase/Glutamine-synthetase adenylyltransferase" evidence="8">
    <location>
        <begin position="907"/>
        <end position="1044"/>
    </location>
</feature>
<keyword evidence="5" id="KW-0460">Magnesium</keyword>
<evidence type="ECO:0000256" key="1">
    <source>
        <dbReference type="ARBA" id="ARBA00022679"/>
    </source>
</evidence>
<protein>
    <submittedName>
        <fullName evidence="9">Glutamate-ammonia-ligase adenylyltransferase</fullName>
        <ecNumber evidence="9">2.7.7.42</ecNumber>
    </submittedName>
</protein>
<dbReference type="Proteomes" id="UP000567246">
    <property type="component" value="Unassembled WGS sequence"/>
</dbReference>
<dbReference type="CDD" id="cd05401">
    <property type="entry name" value="NT_GlnE_GlnD_like"/>
    <property type="match status" value="2"/>
</dbReference>
<dbReference type="Pfam" id="PF03710">
    <property type="entry name" value="GlnE"/>
    <property type="match status" value="2"/>
</dbReference>
<dbReference type="GO" id="GO:0005829">
    <property type="term" value="C:cytosol"/>
    <property type="evidence" value="ECO:0007669"/>
    <property type="project" value="TreeGrafter"/>
</dbReference>
<dbReference type="EMBL" id="JACHMW010000001">
    <property type="protein sequence ID" value="MBB5847956.1"/>
    <property type="molecule type" value="Genomic_DNA"/>
</dbReference>
<dbReference type="SUPFAM" id="SSF81301">
    <property type="entry name" value="Nucleotidyltransferase"/>
    <property type="match status" value="2"/>
</dbReference>
<evidence type="ECO:0000256" key="5">
    <source>
        <dbReference type="ARBA" id="ARBA00022842"/>
    </source>
</evidence>
<evidence type="ECO:0000259" key="8">
    <source>
        <dbReference type="Pfam" id="PF08335"/>
    </source>
</evidence>
<dbReference type="GO" id="GO:0005524">
    <property type="term" value="F:ATP binding"/>
    <property type="evidence" value="ECO:0007669"/>
    <property type="project" value="UniProtKB-KW"/>
</dbReference>
<gene>
    <name evidence="9" type="ORF">HDA33_000520</name>
</gene>
<dbReference type="InterPro" id="IPR013546">
    <property type="entry name" value="PII_UdlTrfase/GS_AdlTrfase"/>
</dbReference>
<dbReference type="InterPro" id="IPR023057">
    <property type="entry name" value="GlnE"/>
</dbReference>
<keyword evidence="3" id="KW-0547">Nucleotide-binding</keyword>
<dbReference type="PANTHER" id="PTHR30621">
    <property type="entry name" value="GLUTAMINE SYNTHETASE ADENYLYLTRANSFERASE"/>
    <property type="match status" value="1"/>
</dbReference>
<dbReference type="Gene3D" id="1.20.120.330">
    <property type="entry name" value="Nucleotidyltransferases domain 2"/>
    <property type="match status" value="2"/>
</dbReference>
<dbReference type="AlphaFoldDB" id="A0A7W9JHF6"/>
<evidence type="ECO:0000313" key="9">
    <source>
        <dbReference type="EMBL" id="MBB5847956.1"/>
    </source>
</evidence>
<dbReference type="Pfam" id="PF08335">
    <property type="entry name" value="GlnD_UR_UTase"/>
    <property type="match status" value="2"/>
</dbReference>
<organism evidence="9 10">
    <name type="scientific">Micrococcus endophyticus</name>
    <dbReference type="NCBI Taxonomy" id="455343"/>
    <lineage>
        <taxon>Bacteria</taxon>
        <taxon>Bacillati</taxon>
        <taxon>Actinomycetota</taxon>
        <taxon>Actinomycetes</taxon>
        <taxon>Micrococcales</taxon>
        <taxon>Micrococcaceae</taxon>
        <taxon>Micrococcus</taxon>
    </lineage>
</organism>
<feature type="domain" description="Glutamate-ammonia ligase adenylyltransferase repeated" evidence="7">
    <location>
        <begin position="643"/>
        <end position="884"/>
    </location>
</feature>